<dbReference type="STRING" id="83449.BON30_36810"/>
<evidence type="ECO:0000256" key="3">
    <source>
        <dbReference type="ARBA" id="ARBA00023163"/>
    </source>
</evidence>
<dbReference type="EMBL" id="MPIN01000013">
    <property type="protein sequence ID" value="OJH35632.1"/>
    <property type="molecule type" value="Genomic_DNA"/>
</dbReference>
<name>A0A1L9B046_9BACT</name>
<dbReference type="OrthoDB" id="9793734at2"/>
<dbReference type="PANTHER" id="PTHR30055:SF234">
    <property type="entry name" value="HTH-TYPE TRANSCRIPTIONAL REGULATOR BETI"/>
    <property type="match status" value="1"/>
</dbReference>
<evidence type="ECO:0000256" key="1">
    <source>
        <dbReference type="ARBA" id="ARBA00023015"/>
    </source>
</evidence>
<feature type="region of interest" description="Disordered" evidence="5">
    <location>
        <begin position="1"/>
        <end position="21"/>
    </location>
</feature>
<proteinExistence type="predicted"/>
<evidence type="ECO:0000313" key="8">
    <source>
        <dbReference type="Proteomes" id="UP000182229"/>
    </source>
</evidence>
<feature type="DNA-binding region" description="H-T-H motif" evidence="4">
    <location>
        <begin position="44"/>
        <end position="63"/>
    </location>
</feature>
<dbReference type="InterPro" id="IPR041669">
    <property type="entry name" value="TetR_C_15"/>
</dbReference>
<sequence length="218" mass="24147">MAKRRRSALLPRKRPRQERSRATVEAILQATTYILTRSGWDRLTTNAIAERAGVNIASLYQYFPNKAAILAELRRRHLEQLRGCHAEGPPPKTLHEALSASVGTLIRQRKTNGELHRIFEQELPRSSALGLAAAASPSAPAWDPSLVRHVPDLELAGFVARTAVQAVIDEAASERPELLDSPRFKAELVTLLERYLDRRDVVPPEGGRAEATRGEPTA</sequence>
<keyword evidence="8" id="KW-1185">Reference proteome</keyword>
<reference evidence="7 8" key="2">
    <citation type="submission" date="2016-12" db="EMBL/GenBank/DDBJ databases">
        <title>Draft Genome Sequence of Cystobacter ferrugineus Strain Cbfe23.</title>
        <authorList>
            <person name="Akbar S."/>
            <person name="Dowd S.E."/>
            <person name="Stevens D.C."/>
        </authorList>
    </citation>
    <scope>NUCLEOTIDE SEQUENCE [LARGE SCALE GENOMIC DNA]</scope>
    <source>
        <strain evidence="7 8">Cbfe23</strain>
    </source>
</reference>
<dbReference type="PANTHER" id="PTHR30055">
    <property type="entry name" value="HTH-TYPE TRANSCRIPTIONAL REGULATOR RUTR"/>
    <property type="match status" value="1"/>
</dbReference>
<evidence type="ECO:0000313" key="7">
    <source>
        <dbReference type="EMBL" id="OJH35632.1"/>
    </source>
</evidence>
<dbReference type="InterPro" id="IPR050109">
    <property type="entry name" value="HTH-type_TetR-like_transc_reg"/>
</dbReference>
<organism evidence="7 8">
    <name type="scientific">Cystobacter ferrugineus</name>
    <dbReference type="NCBI Taxonomy" id="83449"/>
    <lineage>
        <taxon>Bacteria</taxon>
        <taxon>Pseudomonadati</taxon>
        <taxon>Myxococcota</taxon>
        <taxon>Myxococcia</taxon>
        <taxon>Myxococcales</taxon>
        <taxon>Cystobacterineae</taxon>
        <taxon>Archangiaceae</taxon>
        <taxon>Cystobacter</taxon>
    </lineage>
</organism>
<feature type="compositionally biased region" description="Basic residues" evidence="5">
    <location>
        <begin position="1"/>
        <end position="16"/>
    </location>
</feature>
<gene>
    <name evidence="7" type="ORF">BON30_36810</name>
</gene>
<evidence type="ECO:0000256" key="4">
    <source>
        <dbReference type="PROSITE-ProRule" id="PRU00335"/>
    </source>
</evidence>
<dbReference type="InterPro" id="IPR001647">
    <property type="entry name" value="HTH_TetR"/>
</dbReference>
<accession>A0A1L9B046</accession>
<keyword evidence="3" id="KW-0804">Transcription</keyword>
<dbReference type="Pfam" id="PF00440">
    <property type="entry name" value="TetR_N"/>
    <property type="match status" value="1"/>
</dbReference>
<dbReference type="InterPro" id="IPR009057">
    <property type="entry name" value="Homeodomain-like_sf"/>
</dbReference>
<keyword evidence="2 4" id="KW-0238">DNA-binding</keyword>
<dbReference type="SUPFAM" id="SSF46689">
    <property type="entry name" value="Homeodomain-like"/>
    <property type="match status" value="1"/>
</dbReference>
<dbReference type="Proteomes" id="UP000182229">
    <property type="component" value="Unassembled WGS sequence"/>
</dbReference>
<dbReference type="Gene3D" id="1.10.357.10">
    <property type="entry name" value="Tetracycline Repressor, domain 2"/>
    <property type="match status" value="1"/>
</dbReference>
<evidence type="ECO:0000256" key="5">
    <source>
        <dbReference type="SAM" id="MobiDB-lite"/>
    </source>
</evidence>
<protein>
    <recommendedName>
        <fullName evidence="6">HTH tetR-type domain-containing protein</fullName>
    </recommendedName>
</protein>
<reference evidence="8" key="1">
    <citation type="submission" date="2016-11" db="EMBL/GenBank/DDBJ databases">
        <authorList>
            <person name="Shukria A."/>
            <person name="Stevens D.C."/>
        </authorList>
    </citation>
    <scope>NUCLEOTIDE SEQUENCE [LARGE SCALE GENOMIC DNA]</scope>
    <source>
        <strain evidence="8">Cbfe23</strain>
    </source>
</reference>
<evidence type="ECO:0000256" key="2">
    <source>
        <dbReference type="ARBA" id="ARBA00023125"/>
    </source>
</evidence>
<evidence type="ECO:0000259" key="6">
    <source>
        <dbReference type="PROSITE" id="PS50977"/>
    </source>
</evidence>
<dbReference type="PRINTS" id="PR00455">
    <property type="entry name" value="HTHTETR"/>
</dbReference>
<keyword evidence="1" id="KW-0805">Transcription regulation</keyword>
<dbReference type="GO" id="GO:0003700">
    <property type="term" value="F:DNA-binding transcription factor activity"/>
    <property type="evidence" value="ECO:0007669"/>
    <property type="project" value="TreeGrafter"/>
</dbReference>
<comment type="caution">
    <text evidence="7">The sequence shown here is derived from an EMBL/GenBank/DDBJ whole genome shotgun (WGS) entry which is preliminary data.</text>
</comment>
<dbReference type="Pfam" id="PF17918">
    <property type="entry name" value="TetR_C_15"/>
    <property type="match status" value="1"/>
</dbReference>
<feature type="domain" description="HTH tetR-type" evidence="6">
    <location>
        <begin position="21"/>
        <end position="81"/>
    </location>
</feature>
<dbReference type="RefSeq" id="WP_071903206.1">
    <property type="nucleotide sequence ID" value="NZ_MPIN01000013.1"/>
</dbReference>
<dbReference type="AlphaFoldDB" id="A0A1L9B046"/>
<dbReference type="GO" id="GO:0000976">
    <property type="term" value="F:transcription cis-regulatory region binding"/>
    <property type="evidence" value="ECO:0007669"/>
    <property type="project" value="TreeGrafter"/>
</dbReference>
<dbReference type="PROSITE" id="PS50977">
    <property type="entry name" value="HTH_TETR_2"/>
    <property type="match status" value="1"/>
</dbReference>